<sequence>MPRPFSSAYLHKAACDNRGRVPSPLISNSQSDPSDLTVKQKDKLLSEVRAAYDSVLAKIFLQKLNERQAISQIISESELADLVKKAMGASFRLNLSLPFTKAPDFYQTLFLSPMPQFRVREDDLTQPLSQEFDEQYIHAADTLRASHHWKLTRNHLLIRNETGSRVLIDEVVLAAIQLAQRRIAADTELDDYLADRHRGPGQPEWQARSMDGISARPDGAETKVKSWVVFQPEVDVPKQELVTGISSHGIIDYMFGVVSAEDVQHQLNVSKICLQWSGLPSPFSAEYMPSSSGCVCEAKYFTTFAQARAQALVQGAAMVVLRGRPVTNILTDGSKWEFYCCFKNQQYLADSGEFPFVAQVSRVFYVEQDLHIILRLVTLAILRDPENFLRLAQAGDESEFSVAQTPHQIFST</sequence>
<dbReference type="Proteomes" id="UP000620124">
    <property type="component" value="Unassembled WGS sequence"/>
</dbReference>
<keyword evidence="2" id="KW-1185">Reference proteome</keyword>
<reference evidence="1" key="1">
    <citation type="submission" date="2020-05" db="EMBL/GenBank/DDBJ databases">
        <title>Mycena genomes resolve the evolution of fungal bioluminescence.</title>
        <authorList>
            <person name="Tsai I.J."/>
        </authorList>
    </citation>
    <scope>NUCLEOTIDE SEQUENCE</scope>
    <source>
        <strain evidence="1">CCC161011</strain>
    </source>
</reference>
<protein>
    <submittedName>
        <fullName evidence="1">Uncharacterized protein</fullName>
    </submittedName>
</protein>
<dbReference type="EMBL" id="JACAZI010000024">
    <property type="protein sequence ID" value="KAF7335458.1"/>
    <property type="molecule type" value="Genomic_DNA"/>
</dbReference>
<dbReference type="AlphaFoldDB" id="A0A8H7CHC0"/>
<evidence type="ECO:0000313" key="2">
    <source>
        <dbReference type="Proteomes" id="UP000620124"/>
    </source>
</evidence>
<proteinExistence type="predicted"/>
<dbReference type="OrthoDB" id="3034219at2759"/>
<organism evidence="1 2">
    <name type="scientific">Mycena venus</name>
    <dbReference type="NCBI Taxonomy" id="2733690"/>
    <lineage>
        <taxon>Eukaryota</taxon>
        <taxon>Fungi</taxon>
        <taxon>Dikarya</taxon>
        <taxon>Basidiomycota</taxon>
        <taxon>Agaricomycotina</taxon>
        <taxon>Agaricomycetes</taxon>
        <taxon>Agaricomycetidae</taxon>
        <taxon>Agaricales</taxon>
        <taxon>Marasmiineae</taxon>
        <taxon>Mycenaceae</taxon>
        <taxon>Mycena</taxon>
    </lineage>
</organism>
<comment type="caution">
    <text evidence="1">The sequence shown here is derived from an EMBL/GenBank/DDBJ whole genome shotgun (WGS) entry which is preliminary data.</text>
</comment>
<name>A0A8H7CHC0_9AGAR</name>
<gene>
    <name evidence="1" type="ORF">MVEN_02199100</name>
</gene>
<evidence type="ECO:0000313" key="1">
    <source>
        <dbReference type="EMBL" id="KAF7335458.1"/>
    </source>
</evidence>
<accession>A0A8H7CHC0</accession>